<dbReference type="PRINTS" id="PR00134">
    <property type="entry name" value="GLHYDRLASE10"/>
</dbReference>
<keyword evidence="8" id="KW-1185">Reference proteome</keyword>
<dbReference type="AlphaFoldDB" id="A0AAE3M1U1"/>
<dbReference type="GO" id="GO:0031176">
    <property type="term" value="F:endo-1,4-beta-xylanase activity"/>
    <property type="evidence" value="ECO:0007669"/>
    <property type="project" value="UniProtKB-EC"/>
</dbReference>
<dbReference type="InterPro" id="IPR017853">
    <property type="entry name" value="GH"/>
</dbReference>
<reference evidence="7" key="1">
    <citation type="submission" date="2022-10" db="EMBL/GenBank/DDBJ databases">
        <authorList>
            <person name="Yu W.X."/>
        </authorList>
    </citation>
    <scope>NUCLEOTIDE SEQUENCE</scope>
    <source>
        <strain evidence="7">AAT</strain>
    </source>
</reference>
<protein>
    <recommendedName>
        <fullName evidence="5">Beta-xylanase</fullName>
        <ecNumber evidence="5">3.2.1.8</ecNumber>
    </recommendedName>
</protein>
<dbReference type="PANTHER" id="PTHR31490">
    <property type="entry name" value="GLYCOSYL HYDROLASE"/>
    <property type="match status" value="1"/>
</dbReference>
<keyword evidence="4 5" id="KW-0624">Polysaccharide degradation</keyword>
<dbReference type="Proteomes" id="UP001209229">
    <property type="component" value="Unassembled WGS sequence"/>
</dbReference>
<sequence length="377" mass="43716">MKTIYTIIYVLLSLLALGCVTKEPQEKSSSGLKDVFEGKFLIGTALDTLQIKGEDTLAIELVKQHFNALVAENCMKAERIFSKEWTYDFRTADQFVDFGVKNNMFMHGHTLVWHSQVPDWFFTDEEGNEVSREVLIERMKDHIFALIGRYKGRVTAWDVVNEAFENDGSLRESKYYKIIGPDYFKLAFEFAHEADPDAKLYYNDYAMTIPSKRDGIIAFIRELQKDSVPIHGVGMQGHYSLDNPSIERVEQSILKLSELNIPVMITELDITVLPWPEKSMTADVGLSHEFNKKYDPYSAGLPDSVDVMLNQKYYELFKMFEKHSDKIDRVTLWGVNDTQSWRNYWPIETRTDYPLLFDREYKAKPVVERLITESTSI</sequence>
<evidence type="ECO:0000313" key="7">
    <source>
        <dbReference type="EMBL" id="MCW3785579.1"/>
    </source>
</evidence>
<comment type="catalytic activity">
    <reaction evidence="5">
        <text>Endohydrolysis of (1-&gt;4)-beta-D-xylosidic linkages in xylans.</text>
        <dbReference type="EC" id="3.2.1.8"/>
    </reaction>
</comment>
<evidence type="ECO:0000256" key="2">
    <source>
        <dbReference type="ARBA" id="ARBA00023277"/>
    </source>
</evidence>
<feature type="domain" description="GH10" evidence="6">
    <location>
        <begin position="26"/>
        <end position="373"/>
    </location>
</feature>
<keyword evidence="3 5" id="KW-0326">Glycosidase</keyword>
<dbReference type="PANTHER" id="PTHR31490:SF90">
    <property type="entry name" value="ENDO-1,4-BETA-XYLANASE A"/>
    <property type="match status" value="1"/>
</dbReference>
<proteinExistence type="inferred from homology"/>
<comment type="caution">
    <text evidence="7">The sequence shown here is derived from an EMBL/GenBank/DDBJ whole genome shotgun (WGS) entry which is preliminary data.</text>
</comment>
<name>A0AAE3M1U1_9BACT</name>
<accession>A0AAE3M1U1</accession>
<evidence type="ECO:0000313" key="8">
    <source>
        <dbReference type="Proteomes" id="UP001209229"/>
    </source>
</evidence>
<dbReference type="RefSeq" id="WP_301189151.1">
    <property type="nucleotide sequence ID" value="NZ_JAPDPJ010000004.1"/>
</dbReference>
<dbReference type="GO" id="GO:0000272">
    <property type="term" value="P:polysaccharide catabolic process"/>
    <property type="evidence" value="ECO:0007669"/>
    <property type="project" value="UniProtKB-KW"/>
</dbReference>
<keyword evidence="1 5" id="KW-0378">Hydrolase</keyword>
<evidence type="ECO:0000259" key="6">
    <source>
        <dbReference type="PROSITE" id="PS51760"/>
    </source>
</evidence>
<dbReference type="PROSITE" id="PS51257">
    <property type="entry name" value="PROKAR_LIPOPROTEIN"/>
    <property type="match status" value="1"/>
</dbReference>
<dbReference type="EMBL" id="JAPDPJ010000004">
    <property type="protein sequence ID" value="MCW3785579.1"/>
    <property type="molecule type" value="Genomic_DNA"/>
</dbReference>
<evidence type="ECO:0000256" key="1">
    <source>
        <dbReference type="ARBA" id="ARBA00022801"/>
    </source>
</evidence>
<dbReference type="SMART" id="SM00633">
    <property type="entry name" value="Glyco_10"/>
    <property type="match status" value="1"/>
</dbReference>
<dbReference type="EC" id="3.2.1.8" evidence="5"/>
<dbReference type="SUPFAM" id="SSF51445">
    <property type="entry name" value="(Trans)glycosidases"/>
    <property type="match status" value="1"/>
</dbReference>
<keyword evidence="2 5" id="KW-0119">Carbohydrate metabolism</keyword>
<evidence type="ECO:0000256" key="5">
    <source>
        <dbReference type="RuleBase" id="RU361174"/>
    </source>
</evidence>
<gene>
    <name evidence="7" type="ORF">OM075_03835</name>
</gene>
<dbReference type="Gene3D" id="3.20.20.80">
    <property type="entry name" value="Glycosidases"/>
    <property type="match status" value="1"/>
</dbReference>
<dbReference type="PROSITE" id="PS51760">
    <property type="entry name" value="GH10_2"/>
    <property type="match status" value="1"/>
</dbReference>
<evidence type="ECO:0000256" key="4">
    <source>
        <dbReference type="ARBA" id="ARBA00023326"/>
    </source>
</evidence>
<dbReference type="Pfam" id="PF00331">
    <property type="entry name" value="Glyco_hydro_10"/>
    <property type="match status" value="1"/>
</dbReference>
<organism evidence="7 8">
    <name type="scientific">Plebeiibacterium sediminum</name>
    <dbReference type="NCBI Taxonomy" id="2992112"/>
    <lineage>
        <taxon>Bacteria</taxon>
        <taxon>Pseudomonadati</taxon>
        <taxon>Bacteroidota</taxon>
        <taxon>Bacteroidia</taxon>
        <taxon>Marinilabiliales</taxon>
        <taxon>Marinilabiliaceae</taxon>
        <taxon>Plebeiibacterium</taxon>
    </lineage>
</organism>
<evidence type="ECO:0000256" key="3">
    <source>
        <dbReference type="ARBA" id="ARBA00023295"/>
    </source>
</evidence>
<dbReference type="InterPro" id="IPR001000">
    <property type="entry name" value="GH10_dom"/>
</dbReference>
<comment type="similarity">
    <text evidence="5">Belongs to the glycosyl hydrolase 10 (cellulase F) family.</text>
</comment>
<dbReference type="InterPro" id="IPR044846">
    <property type="entry name" value="GH10"/>
</dbReference>